<dbReference type="EMBL" id="WLYI01000010">
    <property type="protein sequence ID" value="MTD19316.1"/>
    <property type="molecule type" value="Genomic_DNA"/>
</dbReference>
<proteinExistence type="predicted"/>
<dbReference type="SUPFAM" id="SSF51230">
    <property type="entry name" value="Single hybrid motif"/>
    <property type="match status" value="1"/>
</dbReference>
<name>A0A7X2UX12_9PSED</name>
<protein>
    <recommendedName>
        <fullName evidence="1">Lipoyl-binding domain-containing protein</fullName>
    </recommendedName>
</protein>
<dbReference type="InterPro" id="IPR000089">
    <property type="entry name" value="Biotin_lipoyl"/>
</dbReference>
<dbReference type="Gene3D" id="2.40.50.100">
    <property type="match status" value="1"/>
</dbReference>
<evidence type="ECO:0000313" key="3">
    <source>
        <dbReference type="Proteomes" id="UP000431485"/>
    </source>
</evidence>
<evidence type="ECO:0000259" key="1">
    <source>
        <dbReference type="Pfam" id="PF00364"/>
    </source>
</evidence>
<dbReference type="OrthoDB" id="7032448at2"/>
<dbReference type="RefSeq" id="WP_154743028.1">
    <property type="nucleotide sequence ID" value="NZ_JBHSTG010000041.1"/>
</dbReference>
<comment type="caution">
    <text evidence="2">The sequence shown here is derived from an EMBL/GenBank/DDBJ whole genome shotgun (WGS) entry which is preliminary data.</text>
</comment>
<accession>A0A7X2UX12</accession>
<evidence type="ECO:0000313" key="2">
    <source>
        <dbReference type="EMBL" id="MTD19316.1"/>
    </source>
</evidence>
<feature type="domain" description="Lipoyl-binding" evidence="1">
    <location>
        <begin position="56"/>
        <end position="128"/>
    </location>
</feature>
<dbReference type="InterPro" id="IPR011053">
    <property type="entry name" value="Single_hybrid_motif"/>
</dbReference>
<organism evidence="2 3">
    <name type="scientific">Pseudomonas karstica</name>
    <dbReference type="NCBI Taxonomy" id="1055468"/>
    <lineage>
        <taxon>Bacteria</taxon>
        <taxon>Pseudomonadati</taxon>
        <taxon>Pseudomonadota</taxon>
        <taxon>Gammaproteobacteria</taxon>
        <taxon>Pseudomonadales</taxon>
        <taxon>Pseudomonadaceae</taxon>
        <taxon>Pseudomonas</taxon>
    </lineage>
</organism>
<sequence>MTYDEIEQWVALAGSSRIQTFELEEVGQRLKVTFGTRAPMAKVAPLHEPAPIAPVVKSPGMGIVRLTHPQQSTPFVAPGSPIKKGQILAFLEYRGVLEHIVSERDGTLADAKVKDGDLVGYADVVFELK</sequence>
<keyword evidence="3" id="KW-1185">Reference proteome</keyword>
<dbReference type="Pfam" id="PF00364">
    <property type="entry name" value="Biotin_lipoyl"/>
    <property type="match status" value="1"/>
</dbReference>
<dbReference type="AlphaFoldDB" id="A0A7X2UX12"/>
<dbReference type="Proteomes" id="UP000431485">
    <property type="component" value="Unassembled WGS sequence"/>
</dbReference>
<reference evidence="2 3" key="1">
    <citation type="submission" date="2019-11" db="EMBL/GenBank/DDBJ databases">
        <title>Pseudmonas karstica sp. nov. and Pseudomonas spelaei sp. nov. from caves.</title>
        <authorList>
            <person name="Zeman M."/>
        </authorList>
    </citation>
    <scope>NUCLEOTIDE SEQUENCE [LARGE SCALE GENOMIC DNA]</scope>
    <source>
        <strain evidence="2 3">CCM 7891</strain>
    </source>
</reference>
<gene>
    <name evidence="2" type="ORF">GIR22_09175</name>
</gene>